<evidence type="ECO:0000313" key="2">
    <source>
        <dbReference type="Proteomes" id="UP000031668"/>
    </source>
</evidence>
<evidence type="ECO:0000313" key="1">
    <source>
        <dbReference type="EMBL" id="KII64120.1"/>
    </source>
</evidence>
<comment type="caution">
    <text evidence="1">The sequence shown here is derived from an EMBL/GenBank/DDBJ whole genome shotgun (WGS) entry which is preliminary data.</text>
</comment>
<sequence length="166" mass="19869">MATRKQQSEQMAQTRRNFKFFWFDENAETWTNYLQRFELAVRMQILELEELELDSLKRDLFMANVGSTHFQTISDHIPDVFATDRGYQKIVEFMAGRHRRRVNIFTKTFSFGRVRNRDEPLLEFFNPMKDLAAGSAILRGEDFRPVRTHVTWHRNTERDNLASFIK</sequence>
<organism evidence="1 2">
    <name type="scientific">Thelohanellus kitauei</name>
    <name type="common">Myxosporean</name>
    <dbReference type="NCBI Taxonomy" id="669202"/>
    <lineage>
        <taxon>Eukaryota</taxon>
        <taxon>Metazoa</taxon>
        <taxon>Cnidaria</taxon>
        <taxon>Myxozoa</taxon>
        <taxon>Myxosporea</taxon>
        <taxon>Bivalvulida</taxon>
        <taxon>Platysporina</taxon>
        <taxon>Myxobolidae</taxon>
        <taxon>Thelohanellus</taxon>
    </lineage>
</organism>
<reference evidence="1 2" key="1">
    <citation type="journal article" date="2014" name="Genome Biol. Evol.">
        <title>The genome of the myxosporean Thelohanellus kitauei shows adaptations to nutrient acquisition within its fish host.</title>
        <authorList>
            <person name="Yang Y."/>
            <person name="Xiong J."/>
            <person name="Zhou Z."/>
            <person name="Huo F."/>
            <person name="Miao W."/>
            <person name="Ran C."/>
            <person name="Liu Y."/>
            <person name="Zhang J."/>
            <person name="Feng J."/>
            <person name="Wang M."/>
            <person name="Wang M."/>
            <person name="Wang L."/>
            <person name="Yao B."/>
        </authorList>
    </citation>
    <scope>NUCLEOTIDE SEQUENCE [LARGE SCALE GENOMIC DNA]</scope>
    <source>
        <strain evidence="1">Wuqing</strain>
    </source>
</reference>
<name>A0A0C2MIF9_THEKT</name>
<keyword evidence="2" id="KW-1185">Reference proteome</keyword>
<dbReference type="AlphaFoldDB" id="A0A0C2MIF9"/>
<dbReference type="EMBL" id="JWZT01004433">
    <property type="protein sequence ID" value="KII64120.1"/>
    <property type="molecule type" value="Genomic_DNA"/>
</dbReference>
<accession>A0A0C2MIF9</accession>
<proteinExistence type="predicted"/>
<gene>
    <name evidence="1" type="ORF">RF11_02547</name>
</gene>
<dbReference type="Proteomes" id="UP000031668">
    <property type="component" value="Unassembled WGS sequence"/>
</dbReference>
<protein>
    <submittedName>
        <fullName evidence="1">Uncharacterized protein</fullName>
    </submittedName>
</protein>